<feature type="compositionally biased region" description="Low complexity" evidence="1">
    <location>
        <begin position="104"/>
        <end position="134"/>
    </location>
</feature>
<comment type="caution">
    <text evidence="2">The sequence shown here is derived from an EMBL/GenBank/DDBJ whole genome shotgun (WGS) entry which is preliminary data.</text>
</comment>
<accession>S9NXJ5</accession>
<feature type="region of interest" description="Disordered" evidence="1">
    <location>
        <begin position="1"/>
        <end position="134"/>
    </location>
</feature>
<dbReference type="EMBL" id="ANAH02000071">
    <property type="protein sequence ID" value="EPX55586.1"/>
    <property type="molecule type" value="Genomic_DNA"/>
</dbReference>
<sequence length="134" mass="13897">MGIQPDLPPPHPGPGARLGDRHPPGAGARVRGRSADGRQPGPDGRARLRGRGTDGRRDAARLRHRGHGLRGERGGGAPGGPHRRPGAGPGHRAALPRGRGGGLASPRGCSRPCSSWWARRSRRSPSGSTTRAPP</sequence>
<dbReference type="AlphaFoldDB" id="S9NXJ5"/>
<evidence type="ECO:0000313" key="2">
    <source>
        <dbReference type="EMBL" id="EPX55586.1"/>
    </source>
</evidence>
<proteinExistence type="predicted"/>
<gene>
    <name evidence="2" type="ORF">D187_009197</name>
</gene>
<dbReference type="Proteomes" id="UP000011682">
    <property type="component" value="Unassembled WGS sequence"/>
</dbReference>
<feature type="compositionally biased region" description="Pro residues" evidence="1">
    <location>
        <begin position="1"/>
        <end position="13"/>
    </location>
</feature>
<organism evidence="2 3">
    <name type="scientific">Cystobacter fuscus (strain ATCC 25194 / DSM 2262 / NBRC 100088 / M29)</name>
    <dbReference type="NCBI Taxonomy" id="1242864"/>
    <lineage>
        <taxon>Bacteria</taxon>
        <taxon>Pseudomonadati</taxon>
        <taxon>Myxococcota</taxon>
        <taxon>Myxococcia</taxon>
        <taxon>Myxococcales</taxon>
        <taxon>Cystobacterineae</taxon>
        <taxon>Archangiaceae</taxon>
        <taxon>Cystobacter</taxon>
    </lineage>
</organism>
<name>S9NXJ5_CYSF2</name>
<evidence type="ECO:0000256" key="1">
    <source>
        <dbReference type="SAM" id="MobiDB-lite"/>
    </source>
</evidence>
<feature type="compositionally biased region" description="Basic and acidic residues" evidence="1">
    <location>
        <begin position="51"/>
        <end position="61"/>
    </location>
</feature>
<evidence type="ECO:0000313" key="3">
    <source>
        <dbReference type="Proteomes" id="UP000011682"/>
    </source>
</evidence>
<reference evidence="2" key="1">
    <citation type="submission" date="2013-05" db="EMBL/GenBank/DDBJ databases">
        <title>Genome assembly of Cystobacter fuscus DSM 2262.</title>
        <authorList>
            <person name="Sharma G."/>
            <person name="Khatri I."/>
            <person name="Kaur C."/>
            <person name="Mayilraj S."/>
            <person name="Subramanian S."/>
        </authorList>
    </citation>
    <scope>NUCLEOTIDE SEQUENCE [LARGE SCALE GENOMIC DNA]</scope>
    <source>
        <strain evidence="2">DSM 2262</strain>
    </source>
</reference>
<keyword evidence="3" id="KW-1185">Reference proteome</keyword>
<protein>
    <submittedName>
        <fullName evidence="2">Uncharacterized protein</fullName>
    </submittedName>
</protein>